<evidence type="ECO:0000313" key="3">
    <source>
        <dbReference type="EMBL" id="GAH19590.1"/>
    </source>
</evidence>
<dbReference type="PRINTS" id="PR00412">
    <property type="entry name" value="EPOXHYDRLASE"/>
</dbReference>
<accession>X1EGV8</accession>
<dbReference type="AlphaFoldDB" id="X1EGV8"/>
<name>X1EGV8_9ZZZZ</name>
<organism evidence="3">
    <name type="scientific">marine sediment metagenome</name>
    <dbReference type="NCBI Taxonomy" id="412755"/>
    <lineage>
        <taxon>unclassified sequences</taxon>
        <taxon>metagenomes</taxon>
        <taxon>ecological metagenomes</taxon>
    </lineage>
</organism>
<protein>
    <recommendedName>
        <fullName evidence="2">AB hydrolase-1 domain-containing protein</fullName>
    </recommendedName>
</protein>
<dbReference type="SUPFAM" id="SSF53474">
    <property type="entry name" value="alpha/beta-Hydrolases"/>
    <property type="match status" value="1"/>
</dbReference>
<dbReference type="Gene3D" id="3.40.50.1820">
    <property type="entry name" value="alpha/beta hydrolase"/>
    <property type="match status" value="1"/>
</dbReference>
<dbReference type="GO" id="GO:0016787">
    <property type="term" value="F:hydrolase activity"/>
    <property type="evidence" value="ECO:0007669"/>
    <property type="project" value="UniProtKB-KW"/>
</dbReference>
<dbReference type="PRINTS" id="PR00111">
    <property type="entry name" value="ABHYDROLASE"/>
</dbReference>
<gene>
    <name evidence="3" type="ORF">S03H2_08756</name>
</gene>
<comment type="caution">
    <text evidence="3">The sequence shown here is derived from an EMBL/GenBank/DDBJ whole genome shotgun (WGS) entry which is preliminary data.</text>
</comment>
<reference evidence="3" key="1">
    <citation type="journal article" date="2014" name="Front. Microbiol.">
        <title>High frequency of phylogenetically diverse reductive dehalogenase-homologous genes in deep subseafloor sedimentary metagenomes.</title>
        <authorList>
            <person name="Kawai M."/>
            <person name="Futagami T."/>
            <person name="Toyoda A."/>
            <person name="Takaki Y."/>
            <person name="Nishi S."/>
            <person name="Hori S."/>
            <person name="Arai W."/>
            <person name="Tsubouchi T."/>
            <person name="Morono Y."/>
            <person name="Uchiyama I."/>
            <person name="Ito T."/>
            <person name="Fujiyama A."/>
            <person name="Inagaki F."/>
            <person name="Takami H."/>
        </authorList>
    </citation>
    <scope>NUCLEOTIDE SEQUENCE</scope>
    <source>
        <strain evidence="3">Expedition CK06-06</strain>
    </source>
</reference>
<sequence length="256" mass="29213">PLILLHGFPDFWFGWKNVILGLKKDYKLIIPDMRGYNLSDKPEGVNNYKMDVLVEDIKGLIEALNLGGVFLAGHDWGGVVAWAFAEKYPKLVRKLAILNAPHMKIFQESLRSDKKQQKASFYIFEFLKPDGEKFLFKDDFKWLRFAVFEGLINKKGFTDFDKKKYLEAWSKPGAILGGVNYYRANISFSDWTGKITVPTLVIHGMKDIAVLPTVLDGLPNYVADLKIVRAENSSHWVMHDEPELIISSFKVIPSKA</sequence>
<evidence type="ECO:0000256" key="1">
    <source>
        <dbReference type="ARBA" id="ARBA00022801"/>
    </source>
</evidence>
<dbReference type="InterPro" id="IPR029058">
    <property type="entry name" value="AB_hydrolase_fold"/>
</dbReference>
<evidence type="ECO:0000259" key="2">
    <source>
        <dbReference type="Pfam" id="PF00561"/>
    </source>
</evidence>
<dbReference type="EMBL" id="BARU01004313">
    <property type="protein sequence ID" value="GAH19590.1"/>
    <property type="molecule type" value="Genomic_DNA"/>
</dbReference>
<keyword evidence="1" id="KW-0378">Hydrolase</keyword>
<dbReference type="InterPro" id="IPR000639">
    <property type="entry name" value="Epox_hydrolase-like"/>
</dbReference>
<dbReference type="PANTHER" id="PTHR43329">
    <property type="entry name" value="EPOXIDE HYDROLASE"/>
    <property type="match status" value="1"/>
</dbReference>
<proteinExistence type="predicted"/>
<feature type="non-terminal residue" evidence="3">
    <location>
        <position position="1"/>
    </location>
</feature>
<feature type="domain" description="AB hydrolase-1" evidence="2">
    <location>
        <begin position="1"/>
        <end position="242"/>
    </location>
</feature>
<dbReference type="InterPro" id="IPR000073">
    <property type="entry name" value="AB_hydrolase_1"/>
</dbReference>
<dbReference type="Pfam" id="PF00561">
    <property type="entry name" value="Abhydrolase_1"/>
    <property type="match status" value="1"/>
</dbReference>